<comment type="caution">
    <text evidence="4">The sequence shown here is derived from an EMBL/GenBank/DDBJ whole genome shotgun (WGS) entry which is preliminary data.</text>
</comment>
<evidence type="ECO:0000256" key="1">
    <source>
        <dbReference type="SAM" id="MobiDB-lite"/>
    </source>
</evidence>
<feature type="region of interest" description="Disordered" evidence="1">
    <location>
        <begin position="117"/>
        <end position="147"/>
    </location>
</feature>
<feature type="transmembrane region" description="Helical" evidence="2">
    <location>
        <begin position="6"/>
        <end position="26"/>
    </location>
</feature>
<dbReference type="AlphaFoldDB" id="A0A3F2S483"/>
<proteinExistence type="predicted"/>
<keyword evidence="2" id="KW-0472">Membrane</keyword>
<evidence type="ECO:0000256" key="2">
    <source>
        <dbReference type="SAM" id="Phobius"/>
    </source>
</evidence>
<organism evidence="4 5">
    <name type="scientific">Phytophthora kernoviae</name>
    <dbReference type="NCBI Taxonomy" id="325452"/>
    <lineage>
        <taxon>Eukaryota</taxon>
        <taxon>Sar</taxon>
        <taxon>Stramenopiles</taxon>
        <taxon>Oomycota</taxon>
        <taxon>Peronosporomycetes</taxon>
        <taxon>Peronosporales</taxon>
        <taxon>Peronosporaceae</taxon>
        <taxon>Phytophthora</taxon>
    </lineage>
</organism>
<sequence>MVSSGAWTAVATAAALAAVPLAAWQYQRYMELKGRRDAMKLLRKVDLIASEVGVRLLHLENQVHEFMENQDKQDAETEEDPAADSTLNSYYHFDSQGNKLKTKWDSYDADAELERLEKEEQGEGAPSTATSSNKPARQAPQVSKQKLLSTAGGIEHEFEAVLSFLDDIRGDDEVKELRKAIATKVNKEHFPRIDAVRTQLA</sequence>
<keyword evidence="2" id="KW-0812">Transmembrane</keyword>
<evidence type="ECO:0000313" key="5">
    <source>
        <dbReference type="Proteomes" id="UP000277300"/>
    </source>
</evidence>
<dbReference type="EMBL" id="MBAD02001076">
    <property type="protein sequence ID" value="RLN58975.1"/>
    <property type="molecule type" value="Genomic_DNA"/>
</dbReference>
<dbReference type="EMBL" id="MBDO02000001">
    <property type="protein sequence ID" value="RLN69968.1"/>
    <property type="molecule type" value="Genomic_DNA"/>
</dbReference>
<protein>
    <submittedName>
        <fullName evidence="4">Uncharacterized protein</fullName>
    </submittedName>
</protein>
<dbReference type="Proteomes" id="UP000277300">
    <property type="component" value="Unassembled WGS sequence"/>
</dbReference>
<reference evidence="5 6" key="1">
    <citation type="submission" date="2018-07" db="EMBL/GenBank/DDBJ databases">
        <title>Genome sequencing of oomycete isolates from Chile give support for New Zealand origin for Phytophthora kernoviae and make available the first Nothophytophthora sp. genome.</title>
        <authorList>
            <person name="Studholme D.J."/>
            <person name="Sanfuentes E."/>
            <person name="Panda P."/>
            <person name="Hill R."/>
            <person name="Sambles C."/>
            <person name="Grant M."/>
            <person name="Williams N.M."/>
            <person name="Mcdougal R.L."/>
        </authorList>
    </citation>
    <scope>NUCLEOTIDE SEQUENCE [LARGE SCALE GENOMIC DNA]</scope>
    <source>
        <strain evidence="4">Chile6</strain>
        <strain evidence="3">Chile7</strain>
    </source>
</reference>
<evidence type="ECO:0000313" key="4">
    <source>
        <dbReference type="EMBL" id="RLN69968.1"/>
    </source>
</evidence>
<keyword evidence="2" id="KW-1133">Transmembrane helix</keyword>
<gene>
    <name evidence="3" type="ORF">BBJ29_001478</name>
    <name evidence="4" type="ORF">BBP00_00000074</name>
</gene>
<evidence type="ECO:0000313" key="6">
    <source>
        <dbReference type="Proteomes" id="UP000284657"/>
    </source>
</evidence>
<feature type="compositionally biased region" description="Polar residues" evidence="1">
    <location>
        <begin position="127"/>
        <end position="147"/>
    </location>
</feature>
<name>A0A3F2S483_9STRA</name>
<dbReference type="Proteomes" id="UP000284657">
    <property type="component" value="Unassembled WGS sequence"/>
</dbReference>
<evidence type="ECO:0000313" key="3">
    <source>
        <dbReference type="EMBL" id="RLN58975.1"/>
    </source>
</evidence>
<accession>A0A3F2S483</accession>
<dbReference type="OrthoDB" id="74608at2759"/>